<dbReference type="GO" id="GO:0005654">
    <property type="term" value="C:nucleoplasm"/>
    <property type="evidence" value="ECO:0007669"/>
    <property type="project" value="UniProtKB-ARBA"/>
</dbReference>
<feature type="compositionally biased region" description="Basic residues" evidence="15">
    <location>
        <begin position="350"/>
        <end position="360"/>
    </location>
</feature>
<evidence type="ECO:0000256" key="7">
    <source>
        <dbReference type="ARBA" id="ARBA00023015"/>
    </source>
</evidence>
<gene>
    <name evidence="18" type="primary">EGR3</name>
</gene>
<dbReference type="PANTHER" id="PTHR23235:SF78">
    <property type="entry name" value="EARLY GROWTH RESPONSE PROTEIN 3"/>
    <property type="match status" value="1"/>
</dbReference>
<protein>
    <recommendedName>
        <fullName evidence="12">Early growth response protein 3</fullName>
    </recommendedName>
</protein>
<name>A0A6P8R0K8_GEOSA</name>
<dbReference type="GO" id="GO:0008270">
    <property type="term" value="F:zinc ion binding"/>
    <property type="evidence" value="ECO:0007669"/>
    <property type="project" value="UniProtKB-KW"/>
</dbReference>
<proteinExistence type="inferred from homology"/>
<evidence type="ECO:0000256" key="13">
    <source>
        <dbReference type="PROSITE-ProRule" id="PRU00042"/>
    </source>
</evidence>
<dbReference type="Pfam" id="PF00096">
    <property type="entry name" value="zf-C2H2"/>
    <property type="match status" value="3"/>
</dbReference>
<dbReference type="FunFam" id="3.30.160.60:FF:000419">
    <property type="entry name" value="Early growth response protein 4"/>
    <property type="match status" value="1"/>
</dbReference>
<accession>A0A6P8R0K8</accession>
<dbReference type="GeneID" id="117361888"/>
<dbReference type="Pfam" id="PF11928">
    <property type="entry name" value="DUF3446"/>
    <property type="match status" value="1"/>
</dbReference>
<dbReference type="RefSeq" id="XP_033803324.1">
    <property type="nucleotide sequence ID" value="XM_033947433.1"/>
</dbReference>
<comment type="subcellular location">
    <subcellularLocation>
        <location evidence="1 14">Nucleus</location>
    </subcellularLocation>
</comment>
<dbReference type="PROSITE" id="PS00028">
    <property type="entry name" value="ZINC_FINGER_C2H2_1"/>
    <property type="match status" value="3"/>
</dbReference>
<evidence type="ECO:0000256" key="10">
    <source>
        <dbReference type="ARBA" id="ARBA00023242"/>
    </source>
</evidence>
<feature type="domain" description="C2H2-type" evidence="16">
    <location>
        <begin position="275"/>
        <end position="304"/>
    </location>
</feature>
<feature type="domain" description="C2H2-type" evidence="16">
    <location>
        <begin position="333"/>
        <end position="360"/>
    </location>
</feature>
<keyword evidence="17" id="KW-1185">Reference proteome</keyword>
<evidence type="ECO:0000313" key="17">
    <source>
        <dbReference type="Proteomes" id="UP000515159"/>
    </source>
</evidence>
<evidence type="ECO:0000256" key="2">
    <source>
        <dbReference type="ARBA" id="ARBA00005682"/>
    </source>
</evidence>
<keyword evidence="6 14" id="KW-0862">Zinc</keyword>
<dbReference type="Proteomes" id="UP000515159">
    <property type="component" value="Chromosome 6"/>
</dbReference>
<dbReference type="OrthoDB" id="8197458at2759"/>
<keyword evidence="10 14" id="KW-0539">Nucleus</keyword>
<feature type="domain" description="C2H2-type" evidence="16">
    <location>
        <begin position="305"/>
        <end position="332"/>
    </location>
</feature>
<keyword evidence="3 14" id="KW-0479">Metal-binding</keyword>
<dbReference type="InterPro" id="IPR013087">
    <property type="entry name" value="Znf_C2H2_type"/>
</dbReference>
<keyword evidence="7 14" id="KW-0805">Transcription regulation</keyword>
<evidence type="ECO:0000256" key="6">
    <source>
        <dbReference type="ARBA" id="ARBA00022833"/>
    </source>
</evidence>
<feature type="region of interest" description="Disordered" evidence="15">
    <location>
        <begin position="348"/>
        <end position="382"/>
    </location>
</feature>
<feature type="compositionally biased region" description="Basic and acidic residues" evidence="15">
    <location>
        <begin position="269"/>
        <end position="278"/>
    </location>
</feature>
<dbReference type="FunFam" id="3.30.160.60:FF:000324">
    <property type="entry name" value="Early growth response protein 4"/>
    <property type="match status" value="1"/>
</dbReference>
<dbReference type="Gene3D" id="3.30.160.60">
    <property type="entry name" value="Classic Zinc Finger"/>
    <property type="match status" value="3"/>
</dbReference>
<dbReference type="FunCoup" id="A0A6P8R0K8">
    <property type="interactions" value="1245"/>
</dbReference>
<dbReference type="CTD" id="1960"/>
<sequence length="382" mass="42927">MTGKLVEKLPVTMSSLLNQLPENIYQEEDIPNSMNIFSTSESVPHYTQMAADNVMDIGLASEKTNQELSYSSTFQPTPGNKTVTYLGKFAFDSPSNWCQENIISLMSAGILGVPPASSSITTQTSTTSMVQNQGEVDQMYPGLPPYSSCNDLYQDQVSFHNPQTTPSLPYSPQDYQTAKPSLDTNIFPMIPDYNIYHHPGDMSTITEHKPFQTMDSIRVNPPPITPLETIKAFKDKQIHPGFGSLQQQPPLTLKPIRPRKYPNRPSKTPLHERPHACPAEGCDRRFSRSDELTRHLRIHTGHKPFQCRICMRSFSRSDHLTTHIRTHTGEKPFACEFCGRKFARSDERKRHAKIHLKQKDKKAEKSSSSPPVPLAPAVTTCA</sequence>
<evidence type="ECO:0000256" key="9">
    <source>
        <dbReference type="ARBA" id="ARBA00023163"/>
    </source>
</evidence>
<dbReference type="PROSITE" id="PS50157">
    <property type="entry name" value="ZINC_FINGER_C2H2_2"/>
    <property type="match status" value="3"/>
</dbReference>
<evidence type="ECO:0000256" key="1">
    <source>
        <dbReference type="ARBA" id="ARBA00004123"/>
    </source>
</evidence>
<evidence type="ECO:0000256" key="3">
    <source>
        <dbReference type="ARBA" id="ARBA00022723"/>
    </source>
</evidence>
<dbReference type="SUPFAM" id="SSF57667">
    <property type="entry name" value="beta-beta-alpha zinc fingers"/>
    <property type="match status" value="2"/>
</dbReference>
<keyword evidence="9 14" id="KW-0804">Transcription</keyword>
<dbReference type="KEGG" id="gsh:117361888"/>
<feature type="region of interest" description="Disordered" evidence="15">
    <location>
        <begin position="241"/>
        <end position="278"/>
    </location>
</feature>
<keyword evidence="5 13" id="KW-0863">Zinc-finger</keyword>
<dbReference type="GO" id="GO:0048731">
    <property type="term" value="P:system development"/>
    <property type="evidence" value="ECO:0007669"/>
    <property type="project" value="UniProtKB-ARBA"/>
</dbReference>
<keyword evidence="8 14" id="KW-0238">DNA-binding</keyword>
<dbReference type="InParanoid" id="A0A6P8R0K8"/>
<dbReference type="InterPro" id="IPR036236">
    <property type="entry name" value="Znf_C2H2_sf"/>
</dbReference>
<organism evidence="17 18">
    <name type="scientific">Geotrypetes seraphini</name>
    <name type="common">Gaboon caecilian</name>
    <name type="synonym">Caecilia seraphini</name>
    <dbReference type="NCBI Taxonomy" id="260995"/>
    <lineage>
        <taxon>Eukaryota</taxon>
        <taxon>Metazoa</taxon>
        <taxon>Chordata</taxon>
        <taxon>Craniata</taxon>
        <taxon>Vertebrata</taxon>
        <taxon>Euteleostomi</taxon>
        <taxon>Amphibia</taxon>
        <taxon>Gymnophiona</taxon>
        <taxon>Geotrypetes</taxon>
    </lineage>
</organism>
<dbReference type="InterPro" id="IPR021849">
    <property type="entry name" value="EGR_N"/>
</dbReference>
<evidence type="ECO:0000256" key="14">
    <source>
        <dbReference type="RuleBase" id="RU363046"/>
    </source>
</evidence>
<comment type="function">
    <text evidence="11">Probable transcription factor involved in muscle spindle development.</text>
</comment>
<dbReference type="PANTHER" id="PTHR23235">
    <property type="entry name" value="KRUEPPEL-LIKE TRANSCRIPTION FACTOR"/>
    <property type="match status" value="1"/>
</dbReference>
<evidence type="ECO:0000256" key="4">
    <source>
        <dbReference type="ARBA" id="ARBA00022737"/>
    </source>
</evidence>
<reference evidence="18" key="1">
    <citation type="submission" date="2025-08" db="UniProtKB">
        <authorList>
            <consortium name="RefSeq"/>
        </authorList>
    </citation>
    <scope>IDENTIFICATION</scope>
</reference>
<comment type="similarity">
    <text evidence="2 14">Belongs to the EGR C2H2-type zinc-finger protein family.</text>
</comment>
<evidence type="ECO:0000256" key="11">
    <source>
        <dbReference type="ARBA" id="ARBA00055571"/>
    </source>
</evidence>
<keyword evidence="4" id="KW-0677">Repeat</keyword>
<dbReference type="SMART" id="SM00355">
    <property type="entry name" value="ZnF_C2H2"/>
    <property type="match status" value="3"/>
</dbReference>
<evidence type="ECO:0000313" key="18">
    <source>
        <dbReference type="RefSeq" id="XP_033803324.1"/>
    </source>
</evidence>
<evidence type="ECO:0000259" key="16">
    <source>
        <dbReference type="PROSITE" id="PS50157"/>
    </source>
</evidence>
<dbReference type="FunFam" id="3.30.160.60:FF:000392">
    <property type="entry name" value="early growth response protein 3"/>
    <property type="match status" value="1"/>
</dbReference>
<dbReference type="GO" id="GO:0000978">
    <property type="term" value="F:RNA polymerase II cis-regulatory region sequence-specific DNA binding"/>
    <property type="evidence" value="ECO:0007669"/>
    <property type="project" value="TreeGrafter"/>
</dbReference>
<evidence type="ECO:0000256" key="15">
    <source>
        <dbReference type="SAM" id="MobiDB-lite"/>
    </source>
</evidence>
<evidence type="ECO:0000256" key="12">
    <source>
        <dbReference type="ARBA" id="ARBA00070720"/>
    </source>
</evidence>
<evidence type="ECO:0000256" key="5">
    <source>
        <dbReference type="ARBA" id="ARBA00022771"/>
    </source>
</evidence>
<evidence type="ECO:0000256" key="8">
    <source>
        <dbReference type="ARBA" id="ARBA00023125"/>
    </source>
</evidence>
<dbReference type="GO" id="GO:0000981">
    <property type="term" value="F:DNA-binding transcription factor activity, RNA polymerase II-specific"/>
    <property type="evidence" value="ECO:0007669"/>
    <property type="project" value="TreeGrafter"/>
</dbReference>
<dbReference type="AlphaFoldDB" id="A0A6P8R0K8"/>